<reference evidence="2" key="1">
    <citation type="submission" date="2020-08" db="EMBL/GenBank/DDBJ databases">
        <authorList>
            <person name="Cejkova D."/>
            <person name="Kubasova T."/>
            <person name="Jahodarova E."/>
            <person name="Rychlik I."/>
        </authorList>
    </citation>
    <scope>NUCLEOTIDE SEQUENCE</scope>
    <source>
        <strain evidence="2">An836</strain>
    </source>
</reference>
<dbReference type="PANTHER" id="PTHR18964:SF173">
    <property type="entry name" value="GLUCOKINASE"/>
    <property type="match status" value="1"/>
</dbReference>
<dbReference type="InterPro" id="IPR000600">
    <property type="entry name" value="ROK"/>
</dbReference>
<dbReference type="AlphaFoldDB" id="A0A938WW54"/>
<comment type="similarity">
    <text evidence="1">Belongs to the ROK (NagC/XylR) family.</text>
</comment>
<name>A0A938WW54_9BIFI</name>
<sequence>MTNERQGTLIGIDVGGTKIEGVLTDGSGAVLATHRVPARPGDTQVVGDVVAVCRRLSDAPLPVGIGIPGQVDSERGVVRDIVNLGIVRLDLAEEVGAALGTPVRVENDVNAAALGAAAIVGEPVPAGQDFVFLNFGTGLAAGIVRDGRVAHGASGAIGEIGHIPVDPNGLPCPCGQHGCLETVASGGAVARLWPQGEPPMPDLLAKAAAGDAEAGRVLGMVVHAIGDTVQIVIQAYDPAVIAIGGGMAKTGRPLIDAIAAELDRRAAASHFLRTLDMPGRLRLLPADEPIGAIGAALAAKVLGQ</sequence>
<accession>A0A938WW54</accession>
<proteinExistence type="inferred from homology"/>
<dbReference type="RefSeq" id="WP_204467272.1">
    <property type="nucleotide sequence ID" value="NZ_JACLYU010000001.1"/>
</dbReference>
<gene>
    <name evidence="2" type="ORF">H7U32_01135</name>
</gene>
<protein>
    <submittedName>
        <fullName evidence="2">ROK family protein</fullName>
    </submittedName>
</protein>
<evidence type="ECO:0000313" key="2">
    <source>
        <dbReference type="EMBL" id="MBM6698951.1"/>
    </source>
</evidence>
<evidence type="ECO:0000256" key="1">
    <source>
        <dbReference type="ARBA" id="ARBA00006479"/>
    </source>
</evidence>
<evidence type="ECO:0000313" key="3">
    <source>
        <dbReference type="Proteomes" id="UP000718821"/>
    </source>
</evidence>
<comment type="caution">
    <text evidence="2">The sequence shown here is derived from an EMBL/GenBank/DDBJ whole genome shotgun (WGS) entry which is preliminary data.</text>
</comment>
<dbReference type="EMBL" id="JACLYU010000001">
    <property type="protein sequence ID" value="MBM6698951.1"/>
    <property type="molecule type" value="Genomic_DNA"/>
</dbReference>
<dbReference type="Proteomes" id="UP000718821">
    <property type="component" value="Unassembled WGS sequence"/>
</dbReference>
<dbReference type="PANTHER" id="PTHR18964">
    <property type="entry name" value="ROK (REPRESSOR, ORF, KINASE) FAMILY"/>
    <property type="match status" value="1"/>
</dbReference>
<keyword evidence="3" id="KW-1185">Reference proteome</keyword>
<reference evidence="2" key="2">
    <citation type="journal article" date="2021" name="Sci. Rep.">
        <title>The distribution of antibiotic resistance genes in chicken gut microbiota commensals.</title>
        <authorList>
            <person name="Juricova H."/>
            <person name="Matiasovicova J."/>
            <person name="Kubasova T."/>
            <person name="Cejkova D."/>
            <person name="Rychlik I."/>
        </authorList>
    </citation>
    <scope>NUCLEOTIDE SEQUENCE</scope>
    <source>
        <strain evidence="2">An836</strain>
    </source>
</reference>
<dbReference type="InterPro" id="IPR043129">
    <property type="entry name" value="ATPase_NBD"/>
</dbReference>
<dbReference type="SUPFAM" id="SSF53067">
    <property type="entry name" value="Actin-like ATPase domain"/>
    <property type="match status" value="1"/>
</dbReference>
<organism evidence="2 3">
    <name type="scientific">Bifidobacterium pullorum subsp. saeculare</name>
    <dbReference type="NCBI Taxonomy" id="78257"/>
    <lineage>
        <taxon>Bacteria</taxon>
        <taxon>Bacillati</taxon>
        <taxon>Actinomycetota</taxon>
        <taxon>Actinomycetes</taxon>
        <taxon>Bifidobacteriales</taxon>
        <taxon>Bifidobacteriaceae</taxon>
        <taxon>Bifidobacterium</taxon>
    </lineage>
</organism>
<dbReference type="Pfam" id="PF00480">
    <property type="entry name" value="ROK"/>
    <property type="match status" value="1"/>
</dbReference>
<dbReference type="Gene3D" id="3.30.420.40">
    <property type="match status" value="2"/>
</dbReference>